<dbReference type="NCBIfam" id="TIGR04416">
    <property type="entry name" value="group_II_RT_mat"/>
    <property type="match status" value="1"/>
</dbReference>
<sequence length="443" mass="51863">MITKLMSKTLKVLMAIAIRAKGDPKCKFTSLAHLLTEDFLKECFRELKRGKSPGIDGVTVGEYAKKLDENIADLVARLKAKQYKPQPVLRVYIPKPNGEKRPLGIPAVEDKIVQMAIKKILEAIFEQDFIDTSYGFRPNRSCHDALKKLNKTIMTGPVNFVVDMDISKFFDTVDHKRLMECLKQRIVDPSLLQLIGRFLKSGIMEEGKYFETEMGTPQGGILSPVLANVYLHYALDKWFEDEVKQQLLGYAQLIRYADDFVVCFEKEIEARVFGDDLRRRMGKFGLTISEEKSTIIEFGRCPCTRAKRNGRKCETFDFLGFTHFCDKSRWGNFKLGRKTSRKKLKQKMTEMNIWLKRIRNLVELKEWWKILGLKLLGHFRYYGMSGNSRWMQNFYHQVVRLAFKWINRRSQKKSYNWAQFNRFLQCNPLPKPKIYHSLYNLNL</sequence>
<dbReference type="PROSITE" id="PS50878">
    <property type="entry name" value="RT_POL"/>
    <property type="match status" value="1"/>
</dbReference>
<dbReference type="SUPFAM" id="SSF56672">
    <property type="entry name" value="DNA/RNA polymerases"/>
    <property type="match status" value="1"/>
</dbReference>
<gene>
    <name evidence="2" type="ORF">LBHKAHFG_00019</name>
</gene>
<dbReference type="InterPro" id="IPR051083">
    <property type="entry name" value="GrpII_Intron_Splice-Mob/Def"/>
</dbReference>
<dbReference type="InterPro" id="IPR043502">
    <property type="entry name" value="DNA/RNA_pol_sf"/>
</dbReference>
<evidence type="ECO:0000313" key="2">
    <source>
        <dbReference type="EMBL" id="QNO47038.1"/>
    </source>
</evidence>
<dbReference type="InterPro" id="IPR000477">
    <property type="entry name" value="RT_dom"/>
</dbReference>
<feature type="domain" description="Reverse transcriptase" evidence="1">
    <location>
        <begin position="74"/>
        <end position="323"/>
    </location>
</feature>
<evidence type="ECO:0000259" key="1">
    <source>
        <dbReference type="PROSITE" id="PS50878"/>
    </source>
</evidence>
<dbReference type="EMBL" id="MT631238">
    <property type="protein sequence ID" value="QNO47038.1"/>
    <property type="molecule type" value="Genomic_DNA"/>
</dbReference>
<name>A0A7G9YGA4_9EURY</name>
<accession>A0A7G9YGA4</accession>
<dbReference type="PANTHER" id="PTHR34047:SF8">
    <property type="entry name" value="PROTEIN YKFC"/>
    <property type="match status" value="1"/>
</dbReference>
<protein>
    <recommendedName>
        <fullName evidence="1">Reverse transcriptase domain-containing protein</fullName>
    </recommendedName>
</protein>
<reference evidence="2" key="1">
    <citation type="submission" date="2020-06" db="EMBL/GenBank/DDBJ databases">
        <title>Unique genomic features of the anaerobic methanotrophic archaea.</title>
        <authorList>
            <person name="Chadwick G.L."/>
            <person name="Skennerton C.T."/>
            <person name="Laso-Perez R."/>
            <person name="Leu A.O."/>
            <person name="Speth D.R."/>
            <person name="Yu H."/>
            <person name="Morgan-Lang C."/>
            <person name="Hatzenpichler R."/>
            <person name="Goudeau D."/>
            <person name="Malmstrom R."/>
            <person name="Brazelton W.J."/>
            <person name="Woyke T."/>
            <person name="Hallam S.J."/>
            <person name="Tyson G.W."/>
            <person name="Wegener G."/>
            <person name="Boetius A."/>
            <person name="Orphan V."/>
        </authorList>
    </citation>
    <scope>NUCLEOTIDE SEQUENCE</scope>
</reference>
<dbReference type="AlphaFoldDB" id="A0A7G9YGA4"/>
<dbReference type="CDD" id="cd01651">
    <property type="entry name" value="RT_G2_intron"/>
    <property type="match status" value="1"/>
</dbReference>
<proteinExistence type="predicted"/>
<dbReference type="Pfam" id="PF00078">
    <property type="entry name" value="RVT_1"/>
    <property type="match status" value="1"/>
</dbReference>
<organism evidence="2">
    <name type="scientific">Candidatus Methanogaster sp. ANME-2c ERB4</name>
    <dbReference type="NCBI Taxonomy" id="2759911"/>
    <lineage>
        <taxon>Archaea</taxon>
        <taxon>Methanobacteriati</taxon>
        <taxon>Methanobacteriota</taxon>
        <taxon>Stenosarchaea group</taxon>
        <taxon>Methanomicrobia</taxon>
        <taxon>Methanosarcinales</taxon>
        <taxon>ANME-2 cluster</taxon>
        <taxon>Candidatus Methanogasteraceae</taxon>
        <taxon>Candidatus Methanogaster</taxon>
    </lineage>
</organism>
<dbReference type="PANTHER" id="PTHR34047">
    <property type="entry name" value="NUCLEAR INTRON MATURASE 1, MITOCHONDRIAL-RELATED"/>
    <property type="match status" value="1"/>
</dbReference>
<dbReference type="InterPro" id="IPR030931">
    <property type="entry name" value="Group_II_RT_mat"/>
</dbReference>